<evidence type="ECO:0008006" key="5">
    <source>
        <dbReference type="Google" id="ProtNLM"/>
    </source>
</evidence>
<sequence>MHRLLVAVQLSAILMLAELAAAQTGSRTCILCASSSLKNRWYLTGLAPVSDSIFNSNCDEPQSQTMDACAGPCMTLMFEDPDLGQVNNGLTSVLVVRGCHTTLTNALSDRSASSDGNGATNNFCEMDERYRMADLRGNIVTVKMLVAFCSNSDRCNTRPVSNAFSAATCNQQSQNRLLNNAPLNCYDCRPSEGNNCHESSCNKKYCMKQLVQLDGGYQVMKTCSDVNIFGQDNHCQTYDVLTNPGGVPVKSQLTQCYCKNKQFCNSGTIFTTISSVLVVIAYALLNTH</sequence>
<feature type="transmembrane region" description="Helical" evidence="1">
    <location>
        <begin position="267"/>
        <end position="285"/>
    </location>
</feature>
<proteinExistence type="predicted"/>
<dbReference type="OrthoDB" id="5835752at2759"/>
<comment type="caution">
    <text evidence="3">The sequence shown here is derived from an EMBL/GenBank/DDBJ whole genome shotgun (WGS) entry which is preliminary data.</text>
</comment>
<dbReference type="Proteomes" id="UP000494206">
    <property type="component" value="Unassembled WGS sequence"/>
</dbReference>
<gene>
    <name evidence="3" type="ORF">CBOVIS_LOCUS8360</name>
</gene>
<keyword evidence="4" id="KW-1185">Reference proteome</keyword>
<organism evidence="3 4">
    <name type="scientific">Caenorhabditis bovis</name>
    <dbReference type="NCBI Taxonomy" id="2654633"/>
    <lineage>
        <taxon>Eukaryota</taxon>
        <taxon>Metazoa</taxon>
        <taxon>Ecdysozoa</taxon>
        <taxon>Nematoda</taxon>
        <taxon>Chromadorea</taxon>
        <taxon>Rhabditida</taxon>
        <taxon>Rhabditina</taxon>
        <taxon>Rhabditomorpha</taxon>
        <taxon>Rhabditoidea</taxon>
        <taxon>Rhabditidae</taxon>
        <taxon>Peloderinae</taxon>
        <taxon>Caenorhabditis</taxon>
    </lineage>
</organism>
<evidence type="ECO:0000313" key="3">
    <source>
        <dbReference type="EMBL" id="CAB3406265.1"/>
    </source>
</evidence>
<dbReference type="PANTHER" id="PTHR36939">
    <property type="entry name" value="PROTEIN CBG03389"/>
    <property type="match status" value="1"/>
</dbReference>
<name>A0A8S1F1N3_9PELO</name>
<dbReference type="AlphaFoldDB" id="A0A8S1F1N3"/>
<reference evidence="3 4" key="1">
    <citation type="submission" date="2020-04" db="EMBL/GenBank/DDBJ databases">
        <authorList>
            <person name="Laetsch R D."/>
            <person name="Stevens L."/>
            <person name="Kumar S."/>
            <person name="Blaxter L. M."/>
        </authorList>
    </citation>
    <scope>NUCLEOTIDE SEQUENCE [LARGE SCALE GENOMIC DNA]</scope>
</reference>
<keyword evidence="1" id="KW-0812">Transmembrane</keyword>
<feature type="chain" id="PRO_5035814144" description="Protein sleepless" evidence="2">
    <location>
        <begin position="23"/>
        <end position="288"/>
    </location>
</feature>
<evidence type="ECO:0000256" key="1">
    <source>
        <dbReference type="SAM" id="Phobius"/>
    </source>
</evidence>
<feature type="signal peptide" evidence="2">
    <location>
        <begin position="1"/>
        <end position="22"/>
    </location>
</feature>
<keyword evidence="2" id="KW-0732">Signal</keyword>
<protein>
    <recommendedName>
        <fullName evidence="5">Protein sleepless</fullName>
    </recommendedName>
</protein>
<accession>A0A8S1F1N3</accession>
<keyword evidence="1" id="KW-1133">Transmembrane helix</keyword>
<evidence type="ECO:0000256" key="2">
    <source>
        <dbReference type="SAM" id="SignalP"/>
    </source>
</evidence>
<keyword evidence="1" id="KW-0472">Membrane</keyword>
<dbReference type="EMBL" id="CADEPM010000005">
    <property type="protein sequence ID" value="CAB3406265.1"/>
    <property type="molecule type" value="Genomic_DNA"/>
</dbReference>
<evidence type="ECO:0000313" key="4">
    <source>
        <dbReference type="Proteomes" id="UP000494206"/>
    </source>
</evidence>
<dbReference type="PANTHER" id="PTHR36939:SF1">
    <property type="entry name" value="UPAR_LY6 DOMAIN-CONTAINING PROTEIN"/>
    <property type="match status" value="1"/>
</dbReference>